<accession>A0A1R1Y0T8</accession>
<evidence type="ECO:0000313" key="5">
    <source>
        <dbReference type="Proteomes" id="UP000187283"/>
    </source>
</evidence>
<evidence type="ECO:0000313" key="4">
    <source>
        <dbReference type="EMBL" id="OMJ20567.1"/>
    </source>
</evidence>
<dbReference type="PANTHER" id="PTHR31836">
    <property type="match status" value="1"/>
</dbReference>
<dbReference type="SUPFAM" id="SSF50685">
    <property type="entry name" value="Barwin-like endoglucanases"/>
    <property type="match status" value="1"/>
</dbReference>
<dbReference type="OrthoDB" id="406505at2759"/>
<keyword evidence="5" id="KW-1185">Reference proteome</keyword>
<name>A0A1R1Y0T8_9FUNG</name>
<sequence>MKFAVFALLFLTSLALSFSIPGVRNRDINGRRWNRHGHMRGRKHHNRFISRPVAVFALFTRPEEYKLVTCDNLKLANPENSEFCGSMTHYSTGLGACGERHNDNDLVAAVNTSQYGGEANPNLAGVCGKCILIKNHLGASVKVRAVDKCPECAYGDLDLSPAAFKALAPLFVGRFKASWRFVSCT</sequence>
<dbReference type="InterPro" id="IPR036908">
    <property type="entry name" value="RlpA-like_sf"/>
</dbReference>
<feature type="signal peptide" evidence="2">
    <location>
        <begin position="1"/>
        <end position="17"/>
    </location>
</feature>
<dbReference type="Gene3D" id="2.40.40.10">
    <property type="entry name" value="RlpA-like domain"/>
    <property type="match status" value="1"/>
</dbReference>
<dbReference type="AlphaFoldDB" id="A0A1R1Y0T8"/>
<proteinExistence type="predicted"/>
<reference evidence="4 5" key="1">
    <citation type="submission" date="2017-01" db="EMBL/GenBank/DDBJ databases">
        <authorList>
            <person name="Mah S.A."/>
            <person name="Swanson W.J."/>
            <person name="Moy G.W."/>
            <person name="Vacquier V.D."/>
        </authorList>
    </citation>
    <scope>NUCLEOTIDE SEQUENCE [LARGE SCALE GENOMIC DNA]</scope>
    <source>
        <strain evidence="4 5">GSMNP</strain>
    </source>
</reference>
<dbReference type="EMBL" id="LSSN01001209">
    <property type="protein sequence ID" value="OMJ20567.1"/>
    <property type="molecule type" value="Genomic_DNA"/>
</dbReference>
<dbReference type="CDD" id="cd22191">
    <property type="entry name" value="DPBB_RlpA_EXP_N-like"/>
    <property type="match status" value="1"/>
</dbReference>
<dbReference type="Proteomes" id="UP000187283">
    <property type="component" value="Unassembled WGS sequence"/>
</dbReference>
<evidence type="ECO:0000259" key="3">
    <source>
        <dbReference type="Pfam" id="PF03330"/>
    </source>
</evidence>
<dbReference type="PANTHER" id="PTHR31836:SF28">
    <property type="entry name" value="SRCR DOMAIN-CONTAINING PROTEIN-RELATED"/>
    <property type="match status" value="1"/>
</dbReference>
<dbReference type="InterPro" id="IPR051477">
    <property type="entry name" value="Expansin_CellWall"/>
</dbReference>
<keyword evidence="1 2" id="KW-0732">Signal</keyword>
<evidence type="ECO:0000256" key="1">
    <source>
        <dbReference type="ARBA" id="ARBA00022729"/>
    </source>
</evidence>
<dbReference type="InterPro" id="IPR009009">
    <property type="entry name" value="RlpA-like_DPBB"/>
</dbReference>
<protein>
    <submittedName>
        <fullName evidence="4">Papain inhibitor</fullName>
    </submittedName>
</protein>
<gene>
    <name evidence="4" type="ORF">AYI70_g4032</name>
</gene>
<dbReference type="STRING" id="133412.A0A1R1Y0T8"/>
<feature type="chain" id="PRO_5010323484" evidence="2">
    <location>
        <begin position="18"/>
        <end position="185"/>
    </location>
</feature>
<feature type="domain" description="RlpA-like protein double-psi beta-barrel" evidence="3">
    <location>
        <begin position="84"/>
        <end position="169"/>
    </location>
</feature>
<dbReference type="Pfam" id="PF03330">
    <property type="entry name" value="DPBB_1"/>
    <property type="match status" value="1"/>
</dbReference>
<comment type="caution">
    <text evidence="4">The sequence shown here is derived from an EMBL/GenBank/DDBJ whole genome shotgun (WGS) entry which is preliminary data.</text>
</comment>
<organism evidence="4 5">
    <name type="scientific">Smittium culicis</name>
    <dbReference type="NCBI Taxonomy" id="133412"/>
    <lineage>
        <taxon>Eukaryota</taxon>
        <taxon>Fungi</taxon>
        <taxon>Fungi incertae sedis</taxon>
        <taxon>Zoopagomycota</taxon>
        <taxon>Kickxellomycotina</taxon>
        <taxon>Harpellomycetes</taxon>
        <taxon>Harpellales</taxon>
        <taxon>Legeriomycetaceae</taxon>
        <taxon>Smittium</taxon>
    </lineage>
</organism>
<evidence type="ECO:0000256" key="2">
    <source>
        <dbReference type="SAM" id="SignalP"/>
    </source>
</evidence>